<evidence type="ECO:0000256" key="3">
    <source>
        <dbReference type="HAMAP-Rule" id="MF_00197"/>
    </source>
</evidence>
<feature type="site" description="Could be important to modulate the pK values of the two catalytic cysteine residues" evidence="3">
    <location>
        <position position="214"/>
    </location>
</feature>
<keyword evidence="6" id="KW-1185">Reference proteome</keyword>
<feature type="binding site" evidence="3">
    <location>
        <begin position="78"/>
        <end position="79"/>
    </location>
    <ligand>
        <name>substrate</name>
    </ligand>
</feature>
<comment type="function">
    <text evidence="3">Catalyzes the stereoinversion of LL-2,6-diaminopimelate (L,L-DAP) to meso-diaminopimelate (meso-DAP), a precursor of L-lysine and an essential component of the bacterial peptidoglycan.</text>
</comment>
<evidence type="ECO:0000313" key="5">
    <source>
        <dbReference type="EMBL" id="UYQ72359.1"/>
    </source>
</evidence>
<dbReference type="NCBIfam" id="TIGR00652">
    <property type="entry name" value="DapF"/>
    <property type="match status" value="1"/>
</dbReference>
<evidence type="ECO:0000256" key="4">
    <source>
        <dbReference type="NCBIfam" id="TIGR00652"/>
    </source>
</evidence>
<reference evidence="5" key="1">
    <citation type="submission" date="2022-10" db="EMBL/GenBank/DDBJ databases">
        <title>YIM 151497 complete genome.</title>
        <authorList>
            <person name="Chen X."/>
        </authorList>
    </citation>
    <scope>NUCLEOTIDE SEQUENCE</scope>
    <source>
        <strain evidence="5">YIM 151497</strain>
    </source>
</reference>
<feature type="binding site" evidence="3">
    <location>
        <position position="48"/>
    </location>
    <ligand>
        <name>substrate</name>
    </ligand>
</feature>
<feature type="active site" description="Proton donor" evidence="3">
    <location>
        <position position="77"/>
    </location>
</feature>
<dbReference type="PANTHER" id="PTHR31689">
    <property type="entry name" value="DIAMINOPIMELATE EPIMERASE, CHLOROPLASTIC"/>
    <property type="match status" value="1"/>
</dbReference>
<evidence type="ECO:0000256" key="1">
    <source>
        <dbReference type="ARBA" id="ARBA00010219"/>
    </source>
</evidence>
<dbReference type="EC" id="5.1.1.7" evidence="3 4"/>
<feature type="active site" description="Proton acceptor" evidence="3">
    <location>
        <position position="223"/>
    </location>
</feature>
<dbReference type="Gene3D" id="3.10.310.10">
    <property type="entry name" value="Diaminopimelate Epimerase, Chain A, domain 1"/>
    <property type="match status" value="2"/>
</dbReference>
<feature type="binding site" evidence="3">
    <location>
        <position position="68"/>
    </location>
    <ligand>
        <name>substrate</name>
    </ligand>
</feature>
<feature type="binding site" evidence="3">
    <location>
        <begin position="214"/>
        <end position="215"/>
    </location>
    <ligand>
        <name>substrate</name>
    </ligand>
</feature>
<gene>
    <name evidence="3 5" type="primary">dapF</name>
    <name evidence="5" type="ORF">OF122_00785</name>
</gene>
<accession>A0ABY6IPM9</accession>
<protein>
    <recommendedName>
        <fullName evidence="3 4">Diaminopimelate epimerase</fullName>
        <shortName evidence="3">DAP epimerase</shortName>
        <ecNumber evidence="3 4">5.1.1.7</ecNumber>
    </recommendedName>
    <alternativeName>
        <fullName evidence="3">PLP-independent amino acid racemase</fullName>
    </alternativeName>
</protein>
<dbReference type="PANTHER" id="PTHR31689:SF0">
    <property type="entry name" value="DIAMINOPIMELATE EPIMERASE"/>
    <property type="match status" value="1"/>
</dbReference>
<dbReference type="RefSeq" id="WP_264225993.1">
    <property type="nucleotide sequence ID" value="NZ_CP107716.1"/>
</dbReference>
<feature type="site" description="Could be important to modulate the pK values of the two catalytic cysteine residues" evidence="3">
    <location>
        <position position="165"/>
    </location>
</feature>
<keyword evidence="3" id="KW-0457">Lysine biosynthesis</keyword>
<evidence type="ECO:0000256" key="2">
    <source>
        <dbReference type="ARBA" id="ARBA00023235"/>
    </source>
</evidence>
<dbReference type="SUPFAM" id="SSF54506">
    <property type="entry name" value="Diaminopimelate epimerase-like"/>
    <property type="match status" value="2"/>
</dbReference>
<keyword evidence="3" id="KW-0028">Amino-acid biosynthesis</keyword>
<dbReference type="HAMAP" id="MF_00197">
    <property type="entry name" value="DAP_epimerase"/>
    <property type="match status" value="1"/>
</dbReference>
<sequence length="288" mass="30947">MTAPLPYLKMNGLGNDFVVLDARAREIALSRQQIVAISDRKTGIGCDQLIVMEPDAIEGVDVFMRIYNAEGGEVDACGNATRCIAALLADETGRNLVTIRTNAGMLITRINGDLVTADMGAPHFEWDQIPLAEPFADTNGIELQIGPIDKPLLHTPSVVNVGNPHAIFWVDDLDAHDLAKFGPLLENHPIFPERANITLAQVLADDRIRVKVWERGAGLTLACGTAACATAVAAARKRLTGRQVTVELPGGPLDIEWRVSDDHILMTGPWTLDGQGIIPPALLGEDAA</sequence>
<feature type="binding site" evidence="3">
    <location>
        <position position="196"/>
    </location>
    <ligand>
        <name>substrate</name>
    </ligand>
</feature>
<evidence type="ECO:0000313" key="6">
    <source>
        <dbReference type="Proteomes" id="UP001163882"/>
    </source>
</evidence>
<name>A0ABY6IPM9_9HYPH</name>
<comment type="catalytic activity">
    <reaction evidence="3">
        <text>(2S,6S)-2,6-diaminopimelate = meso-2,6-diaminopimelate</text>
        <dbReference type="Rhea" id="RHEA:15393"/>
        <dbReference type="ChEBI" id="CHEBI:57609"/>
        <dbReference type="ChEBI" id="CHEBI:57791"/>
        <dbReference type="EC" id="5.1.1.7"/>
    </reaction>
</comment>
<dbReference type="EMBL" id="CP107716">
    <property type="protein sequence ID" value="UYQ72359.1"/>
    <property type="molecule type" value="Genomic_DNA"/>
</dbReference>
<dbReference type="GO" id="GO:0008837">
    <property type="term" value="F:diaminopimelate epimerase activity"/>
    <property type="evidence" value="ECO:0007669"/>
    <property type="project" value="UniProtKB-EC"/>
</dbReference>
<dbReference type="InterPro" id="IPR001653">
    <property type="entry name" value="DAP_epimerase_DapF"/>
</dbReference>
<comment type="pathway">
    <text evidence="3">Amino-acid biosynthesis; L-lysine biosynthesis via DAP pathway; DL-2,6-diaminopimelate from LL-2,6-diaminopimelate: step 1/1.</text>
</comment>
<comment type="subunit">
    <text evidence="3">Homodimer.</text>
</comment>
<comment type="subcellular location">
    <subcellularLocation>
        <location evidence="3">Cytoplasm</location>
    </subcellularLocation>
</comment>
<comment type="similarity">
    <text evidence="1 3">Belongs to the diaminopimelate epimerase family.</text>
</comment>
<keyword evidence="3" id="KW-0963">Cytoplasm</keyword>
<organism evidence="5 6">
    <name type="scientific">Pelagibacterium flavum</name>
    <dbReference type="NCBI Taxonomy" id="2984530"/>
    <lineage>
        <taxon>Bacteria</taxon>
        <taxon>Pseudomonadati</taxon>
        <taxon>Pseudomonadota</taxon>
        <taxon>Alphaproteobacteria</taxon>
        <taxon>Hyphomicrobiales</taxon>
        <taxon>Devosiaceae</taxon>
        <taxon>Pelagibacterium</taxon>
    </lineage>
</organism>
<feature type="binding site" evidence="3">
    <location>
        <begin position="224"/>
        <end position="225"/>
    </location>
    <ligand>
        <name>substrate</name>
    </ligand>
</feature>
<proteinExistence type="inferred from homology"/>
<feature type="binding site" evidence="3">
    <location>
        <position position="15"/>
    </location>
    <ligand>
        <name>substrate</name>
    </ligand>
</feature>
<dbReference type="Proteomes" id="UP001163882">
    <property type="component" value="Chromosome"/>
</dbReference>
<keyword evidence="2 3" id="KW-0413">Isomerase</keyword>
<dbReference type="Pfam" id="PF01678">
    <property type="entry name" value="DAP_epimerase"/>
    <property type="match status" value="2"/>
</dbReference>
<feature type="binding site" evidence="3">
    <location>
        <position position="163"/>
    </location>
    <ligand>
        <name>substrate</name>
    </ligand>
</feature>